<comment type="caution">
    <text evidence="2">The sequence shown here is derived from an EMBL/GenBank/DDBJ whole genome shotgun (WGS) entry which is preliminary data.</text>
</comment>
<gene>
    <name evidence="2" type="ORF">HNR73_003817</name>
</gene>
<dbReference type="EMBL" id="JACHGT010000008">
    <property type="protein sequence ID" value="MBB6035949.1"/>
    <property type="molecule type" value="Genomic_DNA"/>
</dbReference>
<reference evidence="2 3" key="1">
    <citation type="submission" date="2020-08" db="EMBL/GenBank/DDBJ databases">
        <title>Genomic Encyclopedia of Type Strains, Phase IV (KMG-IV): sequencing the most valuable type-strain genomes for metagenomic binning, comparative biology and taxonomic classification.</title>
        <authorList>
            <person name="Goeker M."/>
        </authorList>
    </citation>
    <scope>NUCLEOTIDE SEQUENCE [LARGE SCALE GENOMIC DNA]</scope>
    <source>
        <strain evidence="2 3">YIM 65646</strain>
    </source>
</reference>
<dbReference type="Proteomes" id="UP000548476">
    <property type="component" value="Unassembled WGS sequence"/>
</dbReference>
<feature type="domain" description="DUF5753" evidence="1">
    <location>
        <begin position="102"/>
        <end position="279"/>
    </location>
</feature>
<evidence type="ECO:0000313" key="3">
    <source>
        <dbReference type="Proteomes" id="UP000548476"/>
    </source>
</evidence>
<accession>A0A841FTU4</accession>
<name>A0A841FTU4_9ACTN</name>
<dbReference type="SUPFAM" id="SSF47413">
    <property type="entry name" value="lambda repressor-like DNA-binding domains"/>
    <property type="match status" value="1"/>
</dbReference>
<evidence type="ECO:0000259" key="1">
    <source>
        <dbReference type="Pfam" id="PF19054"/>
    </source>
</evidence>
<keyword evidence="3" id="KW-1185">Reference proteome</keyword>
<dbReference type="GO" id="GO:0003677">
    <property type="term" value="F:DNA binding"/>
    <property type="evidence" value="ECO:0007669"/>
    <property type="project" value="InterPro"/>
</dbReference>
<dbReference type="RefSeq" id="WP_184788815.1">
    <property type="nucleotide sequence ID" value="NZ_BONT01000046.1"/>
</dbReference>
<sequence>MSATNPTVSLRALGFRLRAHRLASTSDTRLEPAAKVASISPGSLSRAENGKQALNPVIVERILDHYGVADEEERQRCIELARQGRKRAWWAKYTDLVNSIYIGLEGGASRICYLESLVPGLLQTPAYIEALVQSEFPGVTRVELDRRIEVRMERQQILLREDRPCELVAVLDESIFARPIGSPEVMAEQLDHLLKMAERPNIEIQIMPFSAGAHGSLGARYAILRFADADDPGTVYLEQLHWRDTFIEEPEDVRRFADAFESSRATAEPPSRSLALIKKVRDDFRKQGKE</sequence>
<protein>
    <recommendedName>
        <fullName evidence="1">DUF5753 domain-containing protein</fullName>
    </recommendedName>
</protein>
<dbReference type="InterPro" id="IPR043917">
    <property type="entry name" value="DUF5753"/>
</dbReference>
<evidence type="ECO:0000313" key="2">
    <source>
        <dbReference type="EMBL" id="MBB6035949.1"/>
    </source>
</evidence>
<dbReference type="Pfam" id="PF13560">
    <property type="entry name" value="HTH_31"/>
    <property type="match status" value="1"/>
</dbReference>
<dbReference type="AlphaFoldDB" id="A0A841FTU4"/>
<dbReference type="Pfam" id="PF19054">
    <property type="entry name" value="DUF5753"/>
    <property type="match status" value="1"/>
</dbReference>
<proteinExistence type="predicted"/>
<dbReference type="InterPro" id="IPR010982">
    <property type="entry name" value="Lambda_DNA-bd_dom_sf"/>
</dbReference>
<organism evidence="2 3">
    <name type="scientific">Phytomonospora endophytica</name>
    <dbReference type="NCBI Taxonomy" id="714109"/>
    <lineage>
        <taxon>Bacteria</taxon>
        <taxon>Bacillati</taxon>
        <taxon>Actinomycetota</taxon>
        <taxon>Actinomycetes</taxon>
        <taxon>Micromonosporales</taxon>
        <taxon>Micromonosporaceae</taxon>
        <taxon>Phytomonospora</taxon>
    </lineage>
</organism>